<proteinExistence type="predicted"/>
<dbReference type="SUPFAM" id="SSF53822">
    <property type="entry name" value="Periplasmic binding protein-like I"/>
    <property type="match status" value="1"/>
</dbReference>
<dbReference type="PANTHER" id="PTHR35271">
    <property type="entry name" value="ABC TRANSPORTER, SUBSTRATE-BINDING LIPOPROTEIN-RELATED"/>
    <property type="match status" value="1"/>
</dbReference>
<name>A0A644ZF64_9ZZZZ</name>
<sequence length="196" mass="20147">MKSLDAPGSNVTGTTDLNPVAKQIGLVKQLKPSATTVGIIYSSGEVNSAVQVKLAKEAAAKEGLTVKETAVSTSSEVQQGAQSLAGVDAIYVPTDNVVVSALESVIQVGESRKIPVIAGEGDSVKRGTVATYGIDYAKLGYQTGQMAVKILTAGAKPATMPVESQADVQLVINKAAAERMGVTIPDDLAKQAAQTY</sequence>
<accession>A0A644ZF64</accession>
<dbReference type="EMBL" id="VSSQ01008673">
    <property type="protein sequence ID" value="MPM39522.1"/>
    <property type="molecule type" value="Genomic_DNA"/>
</dbReference>
<dbReference type="Gene3D" id="3.40.50.2300">
    <property type="match status" value="1"/>
</dbReference>
<protein>
    <recommendedName>
        <fullName evidence="2">ABC transporter substrate-binding protein</fullName>
    </recommendedName>
</protein>
<dbReference type="InterPro" id="IPR028082">
    <property type="entry name" value="Peripla_BP_I"/>
</dbReference>
<evidence type="ECO:0008006" key="2">
    <source>
        <dbReference type="Google" id="ProtNLM"/>
    </source>
</evidence>
<dbReference type="CDD" id="cd06325">
    <property type="entry name" value="PBP1_ABC_unchar_transporter"/>
    <property type="match status" value="1"/>
</dbReference>
<comment type="caution">
    <text evidence="1">The sequence shown here is derived from an EMBL/GenBank/DDBJ whole genome shotgun (WGS) entry which is preliminary data.</text>
</comment>
<gene>
    <name evidence="1" type="ORF">SDC9_86156</name>
</gene>
<dbReference type="PANTHER" id="PTHR35271:SF1">
    <property type="entry name" value="ABC TRANSPORTER, SUBSTRATE-BINDING LIPOPROTEIN"/>
    <property type="match status" value="1"/>
</dbReference>
<dbReference type="InterPro" id="IPR007487">
    <property type="entry name" value="ABC_transpt-TYRBP-like"/>
</dbReference>
<dbReference type="Pfam" id="PF04392">
    <property type="entry name" value="ABC_sub_bind"/>
    <property type="match status" value="1"/>
</dbReference>
<reference evidence="1" key="1">
    <citation type="submission" date="2019-08" db="EMBL/GenBank/DDBJ databases">
        <authorList>
            <person name="Kucharzyk K."/>
            <person name="Murdoch R.W."/>
            <person name="Higgins S."/>
            <person name="Loffler F."/>
        </authorList>
    </citation>
    <scope>NUCLEOTIDE SEQUENCE</scope>
</reference>
<organism evidence="1">
    <name type="scientific">bioreactor metagenome</name>
    <dbReference type="NCBI Taxonomy" id="1076179"/>
    <lineage>
        <taxon>unclassified sequences</taxon>
        <taxon>metagenomes</taxon>
        <taxon>ecological metagenomes</taxon>
    </lineage>
</organism>
<evidence type="ECO:0000313" key="1">
    <source>
        <dbReference type="EMBL" id="MPM39522.1"/>
    </source>
</evidence>
<dbReference type="AlphaFoldDB" id="A0A644ZF64"/>